<proteinExistence type="predicted"/>
<keyword evidence="2" id="KW-1185">Reference proteome</keyword>
<comment type="caution">
    <text evidence="1">The sequence shown here is derived from an EMBL/GenBank/DDBJ whole genome shotgun (WGS) entry which is preliminary data.</text>
</comment>
<dbReference type="Proteomes" id="UP000252893">
    <property type="component" value="Unassembled WGS sequence"/>
</dbReference>
<evidence type="ECO:0000313" key="2">
    <source>
        <dbReference type="Proteomes" id="UP000252893"/>
    </source>
</evidence>
<organism evidence="1 2">
    <name type="scientific">Pseudochrobactrum asaccharolyticum</name>
    <dbReference type="NCBI Taxonomy" id="354351"/>
    <lineage>
        <taxon>Bacteria</taxon>
        <taxon>Pseudomonadati</taxon>
        <taxon>Pseudomonadota</taxon>
        <taxon>Alphaproteobacteria</taxon>
        <taxon>Hyphomicrobiales</taxon>
        <taxon>Brucellaceae</taxon>
        <taxon>Pseudochrobactrum</taxon>
    </lineage>
</organism>
<name>A0A366E6Z2_9HYPH</name>
<dbReference type="EMBL" id="QNRH01000002">
    <property type="protein sequence ID" value="RBO97559.1"/>
    <property type="molecule type" value="Genomic_DNA"/>
</dbReference>
<sequence length="56" mass="6023">MLVLKAMIYVTTPQGVLVFEEPESPHIGLQVPGGTIEQGEAPFLAARAFHSQVEST</sequence>
<gene>
    <name evidence="1" type="ORF">DFR47_102344</name>
</gene>
<protein>
    <recommendedName>
        <fullName evidence="3">NUDIX domain-containing protein</fullName>
    </recommendedName>
</protein>
<dbReference type="AlphaFoldDB" id="A0A366E6Z2"/>
<evidence type="ECO:0000313" key="1">
    <source>
        <dbReference type="EMBL" id="RBO97559.1"/>
    </source>
</evidence>
<reference evidence="1 2" key="1">
    <citation type="submission" date="2018-06" db="EMBL/GenBank/DDBJ databases">
        <title>Genomic Encyclopedia of Type Strains, Phase IV (KMG-IV): sequencing the most valuable type-strain genomes for metagenomic binning, comparative biology and taxonomic classification.</title>
        <authorList>
            <person name="Goeker M."/>
        </authorList>
    </citation>
    <scope>NUCLEOTIDE SEQUENCE [LARGE SCALE GENOMIC DNA]</scope>
    <source>
        <strain evidence="1 2">DSM 25619</strain>
    </source>
</reference>
<accession>A0A366E6Z2</accession>
<evidence type="ECO:0008006" key="3">
    <source>
        <dbReference type="Google" id="ProtNLM"/>
    </source>
</evidence>